<dbReference type="eggNOG" id="COG2006">
    <property type="taxonomic scope" value="Bacteria"/>
</dbReference>
<gene>
    <name evidence="2" type="ordered locus">Acid_0171</name>
</gene>
<protein>
    <recommendedName>
        <fullName evidence="1">DUF362 domain-containing protein</fullName>
    </recommendedName>
</protein>
<evidence type="ECO:0000259" key="1">
    <source>
        <dbReference type="Pfam" id="PF04015"/>
    </source>
</evidence>
<dbReference type="STRING" id="234267.Acid_0171"/>
<accession>Q02CN1</accession>
<organism evidence="2">
    <name type="scientific">Solibacter usitatus (strain Ellin6076)</name>
    <dbReference type="NCBI Taxonomy" id="234267"/>
    <lineage>
        <taxon>Bacteria</taxon>
        <taxon>Pseudomonadati</taxon>
        <taxon>Acidobacteriota</taxon>
        <taxon>Terriglobia</taxon>
        <taxon>Bryobacterales</taxon>
        <taxon>Solibacteraceae</taxon>
        <taxon>Candidatus Solibacter</taxon>
    </lineage>
</organism>
<dbReference type="InterPro" id="IPR007160">
    <property type="entry name" value="DUF362"/>
</dbReference>
<dbReference type="EMBL" id="CP000473">
    <property type="protein sequence ID" value="ABJ81185.1"/>
    <property type="molecule type" value="Genomic_DNA"/>
</dbReference>
<feature type="domain" description="DUF362" evidence="1">
    <location>
        <begin position="66"/>
        <end position="326"/>
    </location>
</feature>
<dbReference type="OrthoDB" id="9807879at2"/>
<proteinExistence type="predicted"/>
<dbReference type="HOGENOM" id="CLU_751558_0_0_0"/>
<sequence length="382" mass="40862">MTRRDWIAMIGATPAAAPLLKGAVEPPAAPVAIAKCASYDEDVTAKMAAMFDQLGGIEKLVRNKTVTIKVNMTGAPSQRFKGMALGLTHYTHPKVVGATAYLLGRAGAKRIRFVESPWATAAPLEDVILDSGWNLRALQSAAAGVEFENTNALCKRKKYARFKFPGQAYMYPEYVMSQAYEDTDVFVSLAKLKNHADCGVTLSLKNCFGNVPASIYGDDAGVDEPNESPKQGRAAVVHFGRRQPARIAPAALLDANVQPGVTNTAGFRVSRVVADLAVVRPIHLQIIDGVESTAGGEGPWVRGVRVVKPGLLIAGLNPVCTDAVSTAAMGYNPRATRGTAPFRNADNTLLLAEAHGVGTTDLKRIDVRGVSIEQALYRYDNQ</sequence>
<name>Q02CN1_SOLUE</name>
<reference evidence="2" key="1">
    <citation type="submission" date="2006-10" db="EMBL/GenBank/DDBJ databases">
        <title>Complete sequence of Solibacter usitatus Ellin6076.</title>
        <authorList>
            <consortium name="US DOE Joint Genome Institute"/>
            <person name="Copeland A."/>
            <person name="Lucas S."/>
            <person name="Lapidus A."/>
            <person name="Barry K."/>
            <person name="Detter J.C."/>
            <person name="Glavina del Rio T."/>
            <person name="Hammon N."/>
            <person name="Israni S."/>
            <person name="Dalin E."/>
            <person name="Tice H."/>
            <person name="Pitluck S."/>
            <person name="Thompson L.S."/>
            <person name="Brettin T."/>
            <person name="Bruce D."/>
            <person name="Han C."/>
            <person name="Tapia R."/>
            <person name="Gilna P."/>
            <person name="Schmutz J."/>
            <person name="Larimer F."/>
            <person name="Land M."/>
            <person name="Hauser L."/>
            <person name="Kyrpides N."/>
            <person name="Mikhailova N."/>
            <person name="Janssen P.H."/>
            <person name="Kuske C.R."/>
            <person name="Richardson P."/>
        </authorList>
    </citation>
    <scope>NUCLEOTIDE SEQUENCE</scope>
    <source>
        <strain evidence="2">Ellin6076</strain>
    </source>
</reference>
<dbReference type="AlphaFoldDB" id="Q02CN1"/>
<dbReference type="KEGG" id="sus:Acid_0171"/>
<dbReference type="Pfam" id="PF04015">
    <property type="entry name" value="DUF362"/>
    <property type="match status" value="1"/>
</dbReference>
<evidence type="ECO:0000313" key="2">
    <source>
        <dbReference type="EMBL" id="ABJ81185.1"/>
    </source>
</evidence>
<dbReference type="InParanoid" id="Q02CN1"/>